<gene>
    <name evidence="2" type="ORF">QC762_0043480</name>
</gene>
<name>A0ABR0GNM7_9PEZI</name>
<feature type="region of interest" description="Disordered" evidence="1">
    <location>
        <begin position="143"/>
        <end position="172"/>
    </location>
</feature>
<dbReference type="RefSeq" id="XP_062746178.1">
    <property type="nucleotide sequence ID" value="XM_062883394.1"/>
</dbReference>
<evidence type="ECO:0000313" key="2">
    <source>
        <dbReference type="EMBL" id="KAK4657204.1"/>
    </source>
</evidence>
<dbReference type="EMBL" id="JAFFHA010000004">
    <property type="protein sequence ID" value="KAK4657204.1"/>
    <property type="molecule type" value="Genomic_DNA"/>
</dbReference>
<dbReference type="Proteomes" id="UP001323405">
    <property type="component" value="Unassembled WGS sequence"/>
</dbReference>
<evidence type="ECO:0000313" key="3">
    <source>
        <dbReference type="Proteomes" id="UP001323405"/>
    </source>
</evidence>
<evidence type="ECO:0000256" key="1">
    <source>
        <dbReference type="SAM" id="MobiDB-lite"/>
    </source>
</evidence>
<proteinExistence type="predicted"/>
<reference evidence="2 3" key="1">
    <citation type="journal article" date="2023" name="bioRxiv">
        <title>High-quality genome assemblies of four members of thePodospora anserinaspecies complex.</title>
        <authorList>
            <person name="Ament-Velasquez S.L."/>
            <person name="Vogan A.A."/>
            <person name="Wallerman O."/>
            <person name="Hartmann F."/>
            <person name="Gautier V."/>
            <person name="Silar P."/>
            <person name="Giraud T."/>
            <person name="Johannesson H."/>
        </authorList>
    </citation>
    <scope>NUCLEOTIDE SEQUENCE [LARGE SCALE GENOMIC DNA]</scope>
    <source>
        <strain evidence="2 3">CBS 415.72m</strain>
    </source>
</reference>
<accession>A0ABR0GNM7</accession>
<sequence length="172" mass="18856">MLVQQVEAKHHRSEEGDGTAIEADNEELHHPPLRINVRQAIVFLGLGRREHTPIRLPVTGVPEAISGARCGLEACGLHRLTRHQGLSVSGQPHNAQINPIHQTSATALLADSLDFGAKATSDDGPERTPHHRTQHHTFRCQFLQPTTGPSHPHAAEDSCRRPSALSNRFTNI</sequence>
<organism evidence="2 3">
    <name type="scientific">Podospora pseudocomata</name>
    <dbReference type="NCBI Taxonomy" id="2093779"/>
    <lineage>
        <taxon>Eukaryota</taxon>
        <taxon>Fungi</taxon>
        <taxon>Dikarya</taxon>
        <taxon>Ascomycota</taxon>
        <taxon>Pezizomycotina</taxon>
        <taxon>Sordariomycetes</taxon>
        <taxon>Sordariomycetidae</taxon>
        <taxon>Sordariales</taxon>
        <taxon>Podosporaceae</taxon>
        <taxon>Podospora</taxon>
    </lineage>
</organism>
<dbReference type="GeneID" id="87902982"/>
<comment type="caution">
    <text evidence="2">The sequence shown here is derived from an EMBL/GenBank/DDBJ whole genome shotgun (WGS) entry which is preliminary data.</text>
</comment>
<feature type="region of interest" description="Disordered" evidence="1">
    <location>
        <begin position="1"/>
        <end position="21"/>
    </location>
</feature>
<protein>
    <submittedName>
        <fullName evidence="2">Uncharacterized protein</fullName>
    </submittedName>
</protein>
<keyword evidence="3" id="KW-1185">Reference proteome</keyword>